<evidence type="ECO:0000313" key="2">
    <source>
        <dbReference type="Proteomes" id="UP001139682"/>
    </source>
</evidence>
<dbReference type="RefSeq" id="WP_243606626.1">
    <property type="nucleotide sequence ID" value="NZ_JALGRD010000007.1"/>
</dbReference>
<evidence type="ECO:0000313" key="1">
    <source>
        <dbReference type="EMBL" id="MCJ0974557.1"/>
    </source>
</evidence>
<dbReference type="EMBL" id="JALGRD010000007">
    <property type="protein sequence ID" value="MCJ0974557.1"/>
    <property type="molecule type" value="Genomic_DNA"/>
</dbReference>
<protein>
    <submittedName>
        <fullName evidence="1">Uncharacterized protein</fullName>
    </submittedName>
</protein>
<dbReference type="AlphaFoldDB" id="A0A9X2AVF8"/>
<keyword evidence="2" id="KW-1185">Reference proteome</keyword>
<comment type="caution">
    <text evidence="1">The sequence shown here is derived from an EMBL/GenBank/DDBJ whole genome shotgun (WGS) entry which is preliminary data.</text>
</comment>
<sequence>MIHALVTALERKGAHEARYQMTQARRMTWIKVGIDITRSGENRGVTKHSQQSGGR</sequence>
<proteinExistence type="predicted"/>
<reference evidence="1" key="1">
    <citation type="submission" date="2022-03" db="EMBL/GenBank/DDBJ databases">
        <title>Pseudomonas marianensis sp. nov., a marine bacterium isolated from deep-sea sediments of the Mariana Trench.</title>
        <authorList>
            <person name="Wei Y."/>
        </authorList>
    </citation>
    <scope>NUCLEOTIDE SEQUENCE</scope>
    <source>
        <strain evidence="1">PS1</strain>
    </source>
</reference>
<organism evidence="1 2">
    <name type="scientific">Stutzerimonas marianensis</name>
    <dbReference type="NCBI Taxonomy" id="2929513"/>
    <lineage>
        <taxon>Bacteria</taxon>
        <taxon>Pseudomonadati</taxon>
        <taxon>Pseudomonadota</taxon>
        <taxon>Gammaproteobacteria</taxon>
        <taxon>Pseudomonadales</taxon>
        <taxon>Pseudomonadaceae</taxon>
        <taxon>Stutzerimonas</taxon>
    </lineage>
</organism>
<accession>A0A9X2AVF8</accession>
<gene>
    <name evidence="1" type="ORF">MST27_14390</name>
</gene>
<name>A0A9X2AVF8_9GAMM</name>
<dbReference type="Proteomes" id="UP001139682">
    <property type="component" value="Unassembled WGS sequence"/>
</dbReference>